<evidence type="ECO:0000313" key="5">
    <source>
        <dbReference type="EMBL" id="ELY55430.1"/>
    </source>
</evidence>
<protein>
    <recommendedName>
        <fullName evidence="4">Blue (type 1) copper domain-containing protein</fullName>
    </recommendedName>
</protein>
<dbReference type="Gene3D" id="2.60.40.420">
    <property type="entry name" value="Cupredoxins - blue copper proteins"/>
    <property type="match status" value="1"/>
</dbReference>
<dbReference type="GO" id="GO:0005507">
    <property type="term" value="F:copper ion binding"/>
    <property type="evidence" value="ECO:0007669"/>
    <property type="project" value="InterPro"/>
</dbReference>
<evidence type="ECO:0000256" key="3">
    <source>
        <dbReference type="SAM" id="MobiDB-lite"/>
    </source>
</evidence>
<evidence type="ECO:0000256" key="2">
    <source>
        <dbReference type="ARBA" id="ARBA00023008"/>
    </source>
</evidence>
<proteinExistence type="predicted"/>
<name>L9X132_9EURY</name>
<feature type="compositionally biased region" description="Acidic residues" evidence="3">
    <location>
        <begin position="40"/>
        <end position="71"/>
    </location>
</feature>
<organism evidence="5 6">
    <name type="scientific">Natronococcus amylolyticus DSM 10524</name>
    <dbReference type="NCBI Taxonomy" id="1227497"/>
    <lineage>
        <taxon>Archaea</taxon>
        <taxon>Methanobacteriati</taxon>
        <taxon>Methanobacteriota</taxon>
        <taxon>Stenosarchaea group</taxon>
        <taxon>Halobacteria</taxon>
        <taxon>Halobacteriales</taxon>
        <taxon>Natrialbaceae</taxon>
        <taxon>Natronococcus</taxon>
    </lineage>
</organism>
<keyword evidence="1" id="KW-0479">Metal-binding</keyword>
<evidence type="ECO:0000313" key="6">
    <source>
        <dbReference type="Proteomes" id="UP000011688"/>
    </source>
</evidence>
<feature type="domain" description="Blue (type 1) copper" evidence="4">
    <location>
        <begin position="120"/>
        <end position="186"/>
    </location>
</feature>
<evidence type="ECO:0000259" key="4">
    <source>
        <dbReference type="Pfam" id="PF00127"/>
    </source>
</evidence>
<dbReference type="STRING" id="1227497.C491_16992"/>
<dbReference type="GO" id="GO:0009055">
    <property type="term" value="F:electron transfer activity"/>
    <property type="evidence" value="ECO:0007669"/>
    <property type="project" value="InterPro"/>
</dbReference>
<sequence>MAALAAGCLGGGETSDENGDVDDDSGDDGNESRTEAPDSGGDDGEDPIDGGNDDEAETSEPNTDDEDEDDGSRDGRDAWTDVDEIVLSATTAGWKGVQPEPIEGEKNPAIVLEEGREYVLSWKNEDGQPHNIEIWDESGERVDDYGTELMETEGATQSLEFEASAAMAEYVCEIHAGWEKRGRIEIEHS</sequence>
<dbReference type="AlphaFoldDB" id="L9X132"/>
<comment type="caution">
    <text evidence="5">The sequence shown here is derived from an EMBL/GenBank/DDBJ whole genome shotgun (WGS) entry which is preliminary data.</text>
</comment>
<evidence type="ECO:0000256" key="1">
    <source>
        <dbReference type="ARBA" id="ARBA00022723"/>
    </source>
</evidence>
<feature type="region of interest" description="Disordered" evidence="3">
    <location>
        <begin position="1"/>
        <end position="84"/>
    </location>
</feature>
<dbReference type="InterPro" id="IPR008972">
    <property type="entry name" value="Cupredoxin"/>
</dbReference>
<dbReference type="Pfam" id="PF00127">
    <property type="entry name" value="Copper-bind"/>
    <property type="match status" value="1"/>
</dbReference>
<gene>
    <name evidence="5" type="ORF">C491_16992</name>
</gene>
<dbReference type="eggNOG" id="arCOG03914">
    <property type="taxonomic scope" value="Archaea"/>
</dbReference>
<dbReference type="InterPro" id="IPR000923">
    <property type="entry name" value="BlueCu_1"/>
</dbReference>
<keyword evidence="6" id="KW-1185">Reference proteome</keyword>
<feature type="compositionally biased region" description="Acidic residues" evidence="3">
    <location>
        <begin position="14"/>
        <end position="29"/>
    </location>
</feature>
<keyword evidence="2" id="KW-0186">Copper</keyword>
<accession>L9X132</accession>
<dbReference type="Proteomes" id="UP000011688">
    <property type="component" value="Unassembled WGS sequence"/>
</dbReference>
<reference evidence="5 6" key="1">
    <citation type="journal article" date="2014" name="PLoS Genet.">
        <title>Phylogenetically driven sequencing of extremely halophilic archaea reveals strategies for static and dynamic osmo-response.</title>
        <authorList>
            <person name="Becker E.A."/>
            <person name="Seitzer P.M."/>
            <person name="Tritt A."/>
            <person name="Larsen D."/>
            <person name="Krusor M."/>
            <person name="Yao A.I."/>
            <person name="Wu D."/>
            <person name="Madern D."/>
            <person name="Eisen J.A."/>
            <person name="Darling A.E."/>
            <person name="Facciotti M.T."/>
        </authorList>
    </citation>
    <scope>NUCLEOTIDE SEQUENCE [LARGE SCALE GENOMIC DNA]</scope>
    <source>
        <strain evidence="5 6">DSM 10524</strain>
    </source>
</reference>
<dbReference type="EMBL" id="AOIB01000031">
    <property type="protein sequence ID" value="ELY55430.1"/>
    <property type="molecule type" value="Genomic_DNA"/>
</dbReference>